<dbReference type="CDD" id="cd02966">
    <property type="entry name" value="TlpA_like_family"/>
    <property type="match status" value="1"/>
</dbReference>
<dbReference type="InterPro" id="IPR036249">
    <property type="entry name" value="Thioredoxin-like_sf"/>
</dbReference>
<keyword evidence="7" id="KW-0413">Isomerase</keyword>
<keyword evidence="2" id="KW-0201">Cytochrome c-type biogenesis</keyword>
<evidence type="ECO:0000256" key="1">
    <source>
        <dbReference type="ARBA" id="ARBA00004196"/>
    </source>
</evidence>
<dbReference type="GO" id="GO:0017004">
    <property type="term" value="P:cytochrome complex assembly"/>
    <property type="evidence" value="ECO:0007669"/>
    <property type="project" value="UniProtKB-KW"/>
</dbReference>
<keyword evidence="4" id="KW-0676">Redox-active center</keyword>
<name>A0A1H7TX97_9SPHI</name>
<dbReference type="Pfam" id="PF00578">
    <property type="entry name" value="AhpC-TSA"/>
    <property type="match status" value="1"/>
</dbReference>
<keyword evidence="8" id="KW-1185">Reference proteome</keyword>
<dbReference type="InterPro" id="IPR050553">
    <property type="entry name" value="Thioredoxin_ResA/DsbE_sf"/>
</dbReference>
<keyword evidence="5" id="KW-0732">Signal</keyword>
<dbReference type="Proteomes" id="UP000198916">
    <property type="component" value="Unassembled WGS sequence"/>
</dbReference>
<protein>
    <submittedName>
        <fullName evidence="7">Thiol-disulfide isomerase or thioredoxin</fullName>
    </submittedName>
</protein>
<proteinExistence type="predicted"/>
<feature type="chain" id="PRO_5011485811" evidence="5">
    <location>
        <begin position="20"/>
        <end position="453"/>
    </location>
</feature>
<dbReference type="Gene3D" id="3.40.30.10">
    <property type="entry name" value="Glutaredoxin"/>
    <property type="match status" value="1"/>
</dbReference>
<dbReference type="EMBL" id="FNZR01000012">
    <property type="protein sequence ID" value="SEL89088.1"/>
    <property type="molecule type" value="Genomic_DNA"/>
</dbReference>
<dbReference type="PANTHER" id="PTHR42852">
    <property type="entry name" value="THIOL:DISULFIDE INTERCHANGE PROTEIN DSBE"/>
    <property type="match status" value="1"/>
</dbReference>
<dbReference type="GO" id="GO:0030313">
    <property type="term" value="C:cell envelope"/>
    <property type="evidence" value="ECO:0007669"/>
    <property type="project" value="UniProtKB-SubCell"/>
</dbReference>
<dbReference type="InterPro" id="IPR000866">
    <property type="entry name" value="AhpC/TSA"/>
</dbReference>
<dbReference type="GO" id="GO:0016209">
    <property type="term" value="F:antioxidant activity"/>
    <property type="evidence" value="ECO:0007669"/>
    <property type="project" value="InterPro"/>
</dbReference>
<evidence type="ECO:0000256" key="5">
    <source>
        <dbReference type="SAM" id="SignalP"/>
    </source>
</evidence>
<dbReference type="GO" id="GO:0016491">
    <property type="term" value="F:oxidoreductase activity"/>
    <property type="evidence" value="ECO:0007669"/>
    <property type="project" value="InterPro"/>
</dbReference>
<dbReference type="SUPFAM" id="SSF52833">
    <property type="entry name" value="Thioredoxin-like"/>
    <property type="match status" value="1"/>
</dbReference>
<dbReference type="RefSeq" id="WP_090608970.1">
    <property type="nucleotide sequence ID" value="NZ_FNZR01000012.1"/>
</dbReference>
<keyword evidence="3" id="KW-1015">Disulfide bond</keyword>
<evidence type="ECO:0000256" key="3">
    <source>
        <dbReference type="ARBA" id="ARBA00023157"/>
    </source>
</evidence>
<evidence type="ECO:0000256" key="4">
    <source>
        <dbReference type="ARBA" id="ARBA00023284"/>
    </source>
</evidence>
<dbReference type="PANTHER" id="PTHR42852:SF6">
    <property type="entry name" value="THIOL:DISULFIDE INTERCHANGE PROTEIN DSBE"/>
    <property type="match status" value="1"/>
</dbReference>
<accession>A0A1H7TX97</accession>
<organism evidence="7 8">
    <name type="scientific">Parapedobacter koreensis</name>
    <dbReference type="NCBI Taxonomy" id="332977"/>
    <lineage>
        <taxon>Bacteria</taxon>
        <taxon>Pseudomonadati</taxon>
        <taxon>Bacteroidota</taxon>
        <taxon>Sphingobacteriia</taxon>
        <taxon>Sphingobacteriales</taxon>
        <taxon>Sphingobacteriaceae</taxon>
        <taxon>Parapedobacter</taxon>
    </lineage>
</organism>
<dbReference type="InterPro" id="IPR013766">
    <property type="entry name" value="Thioredoxin_domain"/>
</dbReference>
<dbReference type="STRING" id="332977.SAMN05421740_112132"/>
<sequence length="453" mass="51776">MKNLLTILLWIVLAGNVSGQDLQTARSYSVGDTLPDIKLGKYLVNDKGPDATLHDFRGKYVVLDFWERYCQPCINALPKLQSLQDKYRDSLQIVLITKDTEANVRMLLGRSEVTKDANIRLSFAVEEPALHRLFPHTVIPHVIIISPDGVIEGITHGEEITETNVAAMVAGTKKSWPLKKEGGGVTADSDTVMGWRSYLKRGGIGKGSFSKDSIGRLTGVHLEFTPINIYYKIFSYFKLNMLSIINKQRVIVDVRDTLTRRQYANADLKLPFFPNEFPYLHYNSRSEYNRENVYTYDLRLASPRVLDDNLFEQIFNELNNCLPIKAKVVKRNVTGWVIRTNDRESSPAKSKGLHQPSYLNFDQAKVFVKNRYLVDFVKTLRRFRDAPPFVDETGIDFPVDIEIDFTHSTLRDPKAGLIVNNPLDLEVLRSELARYGLYLEQRQMSVDVLMIHD</sequence>
<evidence type="ECO:0000259" key="6">
    <source>
        <dbReference type="PROSITE" id="PS51352"/>
    </source>
</evidence>
<evidence type="ECO:0000313" key="8">
    <source>
        <dbReference type="Proteomes" id="UP000198916"/>
    </source>
</evidence>
<reference evidence="8" key="1">
    <citation type="submission" date="2016-10" db="EMBL/GenBank/DDBJ databases">
        <authorList>
            <person name="Varghese N."/>
            <person name="Submissions S."/>
        </authorList>
    </citation>
    <scope>NUCLEOTIDE SEQUENCE [LARGE SCALE GENOMIC DNA]</scope>
    <source>
        <strain evidence="8">Jip14</strain>
    </source>
</reference>
<feature type="domain" description="Thioredoxin" evidence="6">
    <location>
        <begin position="28"/>
        <end position="174"/>
    </location>
</feature>
<comment type="subcellular location">
    <subcellularLocation>
        <location evidence="1">Cell envelope</location>
    </subcellularLocation>
</comment>
<gene>
    <name evidence="7" type="ORF">SAMN05421740_112132</name>
</gene>
<dbReference type="GO" id="GO:0016853">
    <property type="term" value="F:isomerase activity"/>
    <property type="evidence" value="ECO:0007669"/>
    <property type="project" value="UniProtKB-KW"/>
</dbReference>
<evidence type="ECO:0000256" key="2">
    <source>
        <dbReference type="ARBA" id="ARBA00022748"/>
    </source>
</evidence>
<dbReference type="OrthoDB" id="793244at2"/>
<dbReference type="PROSITE" id="PS51352">
    <property type="entry name" value="THIOREDOXIN_2"/>
    <property type="match status" value="1"/>
</dbReference>
<evidence type="ECO:0000313" key="7">
    <source>
        <dbReference type="EMBL" id="SEL89088.1"/>
    </source>
</evidence>
<dbReference type="AlphaFoldDB" id="A0A1H7TX97"/>
<feature type="signal peptide" evidence="5">
    <location>
        <begin position="1"/>
        <end position="19"/>
    </location>
</feature>